<feature type="transmembrane region" description="Helical" evidence="1">
    <location>
        <begin position="137"/>
        <end position="159"/>
    </location>
</feature>
<dbReference type="InterPro" id="IPR054261">
    <property type="entry name" value="DUF6992"/>
</dbReference>
<dbReference type="RefSeq" id="WP_126693610.1">
    <property type="nucleotide sequence ID" value="NZ_RXOF01000006.1"/>
</dbReference>
<organism evidence="2 3">
    <name type="scientific">Hymenobacter gummosus</name>
    <dbReference type="NCBI Taxonomy" id="1776032"/>
    <lineage>
        <taxon>Bacteria</taxon>
        <taxon>Pseudomonadati</taxon>
        <taxon>Bacteroidota</taxon>
        <taxon>Cytophagia</taxon>
        <taxon>Cytophagales</taxon>
        <taxon>Hymenobacteraceae</taxon>
        <taxon>Hymenobacter</taxon>
    </lineage>
</organism>
<reference evidence="2 3" key="1">
    <citation type="submission" date="2018-12" db="EMBL/GenBank/DDBJ databases">
        <title>Hymenobacter gummosus sp. nov., isolated from a spring.</title>
        <authorList>
            <person name="Nie L."/>
        </authorList>
    </citation>
    <scope>NUCLEOTIDE SEQUENCE [LARGE SCALE GENOMIC DNA]</scope>
    <source>
        <strain evidence="2 3">KCTC 52166</strain>
    </source>
</reference>
<feature type="transmembrane region" description="Helical" evidence="1">
    <location>
        <begin position="20"/>
        <end position="42"/>
    </location>
</feature>
<evidence type="ECO:0000313" key="2">
    <source>
        <dbReference type="EMBL" id="RTQ49751.1"/>
    </source>
</evidence>
<dbReference type="EMBL" id="RXOF01000006">
    <property type="protein sequence ID" value="RTQ49751.1"/>
    <property type="molecule type" value="Genomic_DNA"/>
</dbReference>
<protein>
    <submittedName>
        <fullName evidence="2">Uncharacterized protein</fullName>
    </submittedName>
</protein>
<dbReference type="Proteomes" id="UP000282184">
    <property type="component" value="Unassembled WGS sequence"/>
</dbReference>
<sequence>MPAAFQPALDALNQQRELLAQQGMGVLGAWALLNLLLSGWLVTRTPRQLARHHFHQMNIGWGAINAGLATWGLIQAQPLHAAGFTLAASLQAQFDFEKLLLVNAGLDVAYLVVGAWLRARAAAALDPEQRPERLLGFGQSVAVQGAFLLAFDAGLYLLYHRFAAQLLALVG</sequence>
<name>A0A3S0QI46_9BACT</name>
<feature type="transmembrane region" description="Helical" evidence="1">
    <location>
        <begin position="99"/>
        <end position="117"/>
    </location>
</feature>
<evidence type="ECO:0000313" key="3">
    <source>
        <dbReference type="Proteomes" id="UP000282184"/>
    </source>
</evidence>
<accession>A0A3S0QI46</accession>
<dbReference type="AlphaFoldDB" id="A0A3S0QI46"/>
<keyword evidence="1" id="KW-0812">Transmembrane</keyword>
<gene>
    <name evidence="2" type="ORF">EJV47_13140</name>
</gene>
<evidence type="ECO:0000256" key="1">
    <source>
        <dbReference type="SAM" id="Phobius"/>
    </source>
</evidence>
<dbReference type="OrthoDB" id="1122568at2"/>
<comment type="caution">
    <text evidence="2">The sequence shown here is derived from an EMBL/GenBank/DDBJ whole genome shotgun (WGS) entry which is preliminary data.</text>
</comment>
<keyword evidence="1" id="KW-0472">Membrane</keyword>
<dbReference type="Pfam" id="PF22503">
    <property type="entry name" value="DUF6992"/>
    <property type="match status" value="1"/>
</dbReference>
<proteinExistence type="predicted"/>
<keyword evidence="3" id="KW-1185">Reference proteome</keyword>
<keyword evidence="1" id="KW-1133">Transmembrane helix</keyword>